<comment type="caution">
    <text evidence="2">The sequence shown here is derived from an EMBL/GenBank/DDBJ whole genome shotgun (WGS) entry which is preliminary data.</text>
</comment>
<sequence>MSTVDIMMPYYGDVALMQDAVRSVLAQDDPEWRLTVVDDGRAEGVPEWFAGLGDERVRYFRNERNLGVTGNFNRCLELVEHELVVMFGSDDLMLPNYVRTVRAVHRTYPDVGMIQPGVEVIDGDGRPVRTLADETKRRLYAPRVAGRRQMRGEELAVSVLRGNWMYFPSVCWKAKAITAIGFRTDLAIIQDLALVLDLMERGESLVVDDTLCFRYRRHTASASGWTALEGSRFVEARNFFVEAAERMQRQGWPRAARAARAHLSSRLHALTVLPTAVWQRNGDGVRTLMRHAFGPSRHIPD</sequence>
<gene>
    <name evidence="2" type="ORF">BCF44_104293</name>
</gene>
<dbReference type="PANTHER" id="PTHR43685">
    <property type="entry name" value="GLYCOSYLTRANSFERASE"/>
    <property type="match status" value="1"/>
</dbReference>
<evidence type="ECO:0000313" key="2">
    <source>
        <dbReference type="EMBL" id="REH50026.1"/>
    </source>
</evidence>
<dbReference type="InterPro" id="IPR050834">
    <property type="entry name" value="Glycosyltransf_2"/>
</dbReference>
<dbReference type="PANTHER" id="PTHR43685:SF2">
    <property type="entry name" value="GLYCOSYLTRANSFERASE 2-LIKE DOMAIN-CONTAINING PROTEIN"/>
    <property type="match status" value="1"/>
</dbReference>
<keyword evidence="2" id="KW-0808">Transferase</keyword>
<organism evidence="2 3">
    <name type="scientific">Kutzneria buriramensis</name>
    <dbReference type="NCBI Taxonomy" id="1045776"/>
    <lineage>
        <taxon>Bacteria</taxon>
        <taxon>Bacillati</taxon>
        <taxon>Actinomycetota</taxon>
        <taxon>Actinomycetes</taxon>
        <taxon>Pseudonocardiales</taxon>
        <taxon>Pseudonocardiaceae</taxon>
        <taxon>Kutzneria</taxon>
    </lineage>
</organism>
<dbReference type="CDD" id="cd00761">
    <property type="entry name" value="Glyco_tranf_GTA_type"/>
    <property type="match status" value="1"/>
</dbReference>
<reference evidence="2 3" key="1">
    <citation type="submission" date="2018-08" db="EMBL/GenBank/DDBJ databases">
        <title>Genomic Encyclopedia of Archaeal and Bacterial Type Strains, Phase II (KMG-II): from individual species to whole genera.</title>
        <authorList>
            <person name="Goeker M."/>
        </authorList>
    </citation>
    <scope>NUCLEOTIDE SEQUENCE [LARGE SCALE GENOMIC DNA]</scope>
    <source>
        <strain evidence="2 3">DSM 45791</strain>
    </source>
</reference>
<dbReference type="Proteomes" id="UP000256269">
    <property type="component" value="Unassembled WGS sequence"/>
</dbReference>
<evidence type="ECO:0000313" key="3">
    <source>
        <dbReference type="Proteomes" id="UP000256269"/>
    </source>
</evidence>
<proteinExistence type="predicted"/>
<dbReference type="Gene3D" id="3.90.550.10">
    <property type="entry name" value="Spore Coat Polysaccharide Biosynthesis Protein SpsA, Chain A"/>
    <property type="match status" value="1"/>
</dbReference>
<name>A0A3E0HUU6_9PSEU</name>
<protein>
    <submittedName>
        <fullName evidence="2">Glycosyl transferase family 2</fullName>
    </submittedName>
</protein>
<dbReference type="AlphaFoldDB" id="A0A3E0HUU6"/>
<feature type="domain" description="Glycosyltransferase 2-like" evidence="1">
    <location>
        <begin position="6"/>
        <end position="132"/>
    </location>
</feature>
<evidence type="ECO:0000259" key="1">
    <source>
        <dbReference type="Pfam" id="PF00535"/>
    </source>
</evidence>
<dbReference type="InterPro" id="IPR001173">
    <property type="entry name" value="Glyco_trans_2-like"/>
</dbReference>
<dbReference type="EMBL" id="QUNO01000004">
    <property type="protein sequence ID" value="REH50026.1"/>
    <property type="molecule type" value="Genomic_DNA"/>
</dbReference>
<dbReference type="RefSeq" id="WP_116174559.1">
    <property type="nucleotide sequence ID" value="NZ_CP144375.1"/>
</dbReference>
<accession>A0A3E0HUU6</accession>
<dbReference type="SUPFAM" id="SSF53448">
    <property type="entry name" value="Nucleotide-diphospho-sugar transferases"/>
    <property type="match status" value="1"/>
</dbReference>
<dbReference type="InterPro" id="IPR029044">
    <property type="entry name" value="Nucleotide-diphossugar_trans"/>
</dbReference>
<dbReference type="OrthoDB" id="3177103at2"/>
<keyword evidence="3" id="KW-1185">Reference proteome</keyword>
<dbReference type="Pfam" id="PF00535">
    <property type="entry name" value="Glycos_transf_2"/>
    <property type="match status" value="1"/>
</dbReference>
<dbReference type="GO" id="GO:0016740">
    <property type="term" value="F:transferase activity"/>
    <property type="evidence" value="ECO:0007669"/>
    <property type="project" value="UniProtKB-KW"/>
</dbReference>